<dbReference type="InterPro" id="IPR052736">
    <property type="entry name" value="Stf3_sulfotransferase"/>
</dbReference>
<keyword evidence="3" id="KW-1185">Reference proteome</keyword>
<dbReference type="EMBL" id="BMLK01000011">
    <property type="protein sequence ID" value="GGN52248.1"/>
    <property type="molecule type" value="Genomic_DNA"/>
</dbReference>
<dbReference type="PANTHER" id="PTHR36451">
    <property type="entry name" value="PAPS-DEPENDENT SULFOTRANSFERASE STF3"/>
    <property type="match status" value="1"/>
</dbReference>
<proteinExistence type="predicted"/>
<organism evidence="2 3">
    <name type="scientific">Novosphingobium indicum</name>
    <dbReference type="NCBI Taxonomy" id="462949"/>
    <lineage>
        <taxon>Bacteria</taxon>
        <taxon>Pseudomonadati</taxon>
        <taxon>Pseudomonadota</taxon>
        <taxon>Alphaproteobacteria</taxon>
        <taxon>Sphingomonadales</taxon>
        <taxon>Sphingomonadaceae</taxon>
        <taxon>Novosphingobium</taxon>
    </lineage>
</organism>
<reference evidence="3" key="1">
    <citation type="journal article" date="2019" name="Int. J. Syst. Evol. Microbiol.">
        <title>The Global Catalogue of Microorganisms (GCM) 10K type strain sequencing project: providing services to taxonomists for standard genome sequencing and annotation.</title>
        <authorList>
            <consortium name="The Broad Institute Genomics Platform"/>
            <consortium name="The Broad Institute Genome Sequencing Center for Infectious Disease"/>
            <person name="Wu L."/>
            <person name="Ma J."/>
        </authorList>
    </citation>
    <scope>NUCLEOTIDE SEQUENCE [LARGE SCALE GENOMIC DNA]</scope>
    <source>
        <strain evidence="3">CGMCC 1.6784</strain>
    </source>
</reference>
<comment type="caution">
    <text evidence="2">The sequence shown here is derived from an EMBL/GenBank/DDBJ whole genome shotgun (WGS) entry which is preliminary data.</text>
</comment>
<feature type="region of interest" description="Disordered" evidence="1">
    <location>
        <begin position="1"/>
        <end position="24"/>
    </location>
</feature>
<evidence type="ECO:0000313" key="3">
    <source>
        <dbReference type="Proteomes" id="UP000605099"/>
    </source>
</evidence>
<dbReference type="Gene3D" id="3.40.50.300">
    <property type="entry name" value="P-loop containing nucleotide triphosphate hydrolases"/>
    <property type="match status" value="1"/>
</dbReference>
<dbReference type="SUPFAM" id="SSF52540">
    <property type="entry name" value="P-loop containing nucleoside triphosphate hydrolases"/>
    <property type="match status" value="1"/>
</dbReference>
<feature type="compositionally biased region" description="Polar residues" evidence="1">
    <location>
        <begin position="15"/>
        <end position="24"/>
    </location>
</feature>
<accession>A0ABQ2JQ85</accession>
<gene>
    <name evidence="2" type="ORF">GCM10011349_25540</name>
</gene>
<sequence length="444" mass="51297">MARKSANKALDRESNMSSPEQEQTARANLIDITDLHDPVLTDIQKQVLAGAQAAADQIVLRPDVILAAAQTQTGLGDFGADDFRERLEIWCQAIDEDGNASAVTRANLFQMMIRYAATRLRIEDIVKRHPEILEIDIDRPIIVAGLPRSGTTHLLGLLSADRRFRSLPWWEAIAPVPAADEAPTPQDSNPRWTKAEQGWRMMESILPYMAIMHEFSPDHISEDIELQAPDFSSYLIEWLALVPRWRDYYLSHDQLGTYAYLKKCLQVLTFLKGPNRWVIKCPQHMEQLPALYKTFPDATFVITHRDPVGSIRSQLTMYTYAARMFRKTIDIQEPLGYWPDRYERLLRACVRDRDILPPNQTIDVYFHDWIRNPDPILKEIYRVADIPLTDEALADLHAYLADHGEQKQGKIVYDLERDFHVTAEELRRPLGFYFERFPVEIEVR</sequence>
<dbReference type="InterPro" id="IPR027417">
    <property type="entry name" value="P-loop_NTPase"/>
</dbReference>
<name>A0ABQ2JQ85_9SPHN</name>
<evidence type="ECO:0000256" key="1">
    <source>
        <dbReference type="SAM" id="MobiDB-lite"/>
    </source>
</evidence>
<dbReference type="Pfam" id="PF13469">
    <property type="entry name" value="Sulfotransfer_3"/>
    <property type="match status" value="1"/>
</dbReference>
<dbReference type="Proteomes" id="UP000605099">
    <property type="component" value="Unassembled WGS sequence"/>
</dbReference>
<dbReference type="PANTHER" id="PTHR36451:SF1">
    <property type="entry name" value="OMEGA-HYDROXY-BETA-DIHYDROMENAQUINONE-9 SULFOTRANSFERASE STF3"/>
    <property type="match status" value="1"/>
</dbReference>
<evidence type="ECO:0000313" key="2">
    <source>
        <dbReference type="EMBL" id="GGN52248.1"/>
    </source>
</evidence>
<protein>
    <submittedName>
        <fullName evidence="2">Sulfotransferase</fullName>
    </submittedName>
</protein>